<evidence type="ECO:0000313" key="2">
    <source>
        <dbReference type="EMBL" id="MFC4601768.1"/>
    </source>
</evidence>
<sequence>MVNPSVIEKCVGRKVDLIYVDTSGKFTMRRVDLFSVRNGKARVYDVRKRGFRTLVVDRILAVQPCSSGESSRVGTEKNEAPEPVRDFDSIQAAHRTVGS</sequence>
<accession>A0ABV9FKH6</accession>
<evidence type="ECO:0000313" key="3">
    <source>
        <dbReference type="Proteomes" id="UP001596028"/>
    </source>
</evidence>
<organism evidence="2 3">
    <name type="scientific">Cohnella hongkongensis</name>
    <dbReference type="NCBI Taxonomy" id="178337"/>
    <lineage>
        <taxon>Bacteria</taxon>
        <taxon>Bacillati</taxon>
        <taxon>Bacillota</taxon>
        <taxon>Bacilli</taxon>
        <taxon>Bacillales</taxon>
        <taxon>Paenibacillaceae</taxon>
        <taxon>Cohnella</taxon>
    </lineage>
</organism>
<comment type="caution">
    <text evidence="2">The sequence shown here is derived from an EMBL/GenBank/DDBJ whole genome shotgun (WGS) entry which is preliminary data.</text>
</comment>
<keyword evidence="3" id="KW-1185">Reference proteome</keyword>
<feature type="region of interest" description="Disordered" evidence="1">
    <location>
        <begin position="66"/>
        <end position="99"/>
    </location>
</feature>
<proteinExistence type="predicted"/>
<dbReference type="Proteomes" id="UP001596028">
    <property type="component" value="Unassembled WGS sequence"/>
</dbReference>
<protein>
    <recommendedName>
        <fullName evidence="4">WYL domain-containing protein</fullName>
    </recommendedName>
</protein>
<dbReference type="EMBL" id="JBHSEP010000030">
    <property type="protein sequence ID" value="MFC4601768.1"/>
    <property type="molecule type" value="Genomic_DNA"/>
</dbReference>
<reference evidence="3" key="1">
    <citation type="journal article" date="2019" name="Int. J. Syst. Evol. Microbiol.">
        <title>The Global Catalogue of Microorganisms (GCM) 10K type strain sequencing project: providing services to taxonomists for standard genome sequencing and annotation.</title>
        <authorList>
            <consortium name="The Broad Institute Genomics Platform"/>
            <consortium name="The Broad Institute Genome Sequencing Center for Infectious Disease"/>
            <person name="Wu L."/>
            <person name="Ma J."/>
        </authorList>
    </citation>
    <scope>NUCLEOTIDE SEQUENCE [LARGE SCALE GENOMIC DNA]</scope>
    <source>
        <strain evidence="3">CCUG 49571</strain>
    </source>
</reference>
<gene>
    <name evidence="2" type="ORF">ACFO3S_26255</name>
</gene>
<feature type="compositionally biased region" description="Basic and acidic residues" evidence="1">
    <location>
        <begin position="74"/>
        <end position="88"/>
    </location>
</feature>
<evidence type="ECO:0000256" key="1">
    <source>
        <dbReference type="SAM" id="MobiDB-lite"/>
    </source>
</evidence>
<dbReference type="RefSeq" id="WP_378102286.1">
    <property type="nucleotide sequence ID" value="NZ_JBHSEP010000030.1"/>
</dbReference>
<name>A0ABV9FKH6_9BACL</name>
<evidence type="ECO:0008006" key="4">
    <source>
        <dbReference type="Google" id="ProtNLM"/>
    </source>
</evidence>